<reference evidence="18 19" key="1">
    <citation type="submission" date="2017-11" db="EMBL/GenBank/DDBJ databases">
        <title>The genome of Rhizophagus clarus HR1 reveals common genetic basis of auxotrophy among arbuscular mycorrhizal fungi.</title>
        <authorList>
            <person name="Kobayashi Y."/>
        </authorList>
    </citation>
    <scope>NUCLEOTIDE SEQUENCE [LARGE SCALE GENOMIC DNA]</scope>
    <source>
        <strain evidence="18 19">HR1</strain>
    </source>
</reference>
<keyword evidence="3" id="KW-0813">Transport</keyword>
<dbReference type="GO" id="GO:0015031">
    <property type="term" value="P:protein transport"/>
    <property type="evidence" value="ECO:0007669"/>
    <property type="project" value="UniProtKB-KW"/>
</dbReference>
<dbReference type="STRING" id="94130.A0A2Z6QHM5"/>
<evidence type="ECO:0000256" key="4">
    <source>
        <dbReference type="ARBA" id="ARBA00022528"/>
    </source>
</evidence>
<evidence type="ECO:0000313" key="19">
    <source>
        <dbReference type="Proteomes" id="UP000247702"/>
    </source>
</evidence>
<evidence type="ECO:0000259" key="17">
    <source>
        <dbReference type="PROSITE" id="PS51720"/>
    </source>
</evidence>
<keyword evidence="6" id="KW-0812">Transmembrane</keyword>
<dbReference type="Pfam" id="PF04548">
    <property type="entry name" value="AIG1"/>
    <property type="match status" value="1"/>
</dbReference>
<evidence type="ECO:0000256" key="5">
    <source>
        <dbReference type="ARBA" id="ARBA00022640"/>
    </source>
</evidence>
<keyword evidence="4" id="KW-0150">Chloroplast</keyword>
<dbReference type="InterPro" id="IPR045058">
    <property type="entry name" value="GIMA/IAN/Toc"/>
</dbReference>
<keyword evidence="14" id="KW-0342">GTP-binding</keyword>
<evidence type="ECO:0000256" key="16">
    <source>
        <dbReference type="ARBA" id="ARBA00024013"/>
    </source>
</evidence>
<dbReference type="GO" id="GO:0005525">
    <property type="term" value="F:GTP binding"/>
    <property type="evidence" value="ECO:0007669"/>
    <property type="project" value="UniProtKB-KW"/>
</dbReference>
<dbReference type="InterPro" id="IPR006141">
    <property type="entry name" value="Intein_N"/>
</dbReference>
<dbReference type="AlphaFoldDB" id="A0A2Z6QHM5"/>
<dbReference type="SUPFAM" id="SSF52540">
    <property type="entry name" value="P-loop containing nucleoside triphosphate hydrolases"/>
    <property type="match status" value="1"/>
</dbReference>
<keyword evidence="19" id="KW-1185">Reference proteome</keyword>
<keyword evidence="5" id="KW-0934">Plastid</keyword>
<evidence type="ECO:0000256" key="6">
    <source>
        <dbReference type="ARBA" id="ARBA00022692"/>
    </source>
</evidence>
<evidence type="ECO:0000256" key="11">
    <source>
        <dbReference type="ARBA" id="ARBA00022842"/>
    </source>
</evidence>
<evidence type="ECO:0000256" key="14">
    <source>
        <dbReference type="ARBA" id="ARBA00023134"/>
    </source>
</evidence>
<comment type="caution">
    <text evidence="18">The sequence shown here is derived from an EMBL/GenBank/DDBJ whole genome shotgun (WGS) entry which is preliminary data.</text>
</comment>
<dbReference type="SUPFAM" id="SSF51294">
    <property type="entry name" value="Hedgehog/intein (Hint) domain"/>
    <property type="match status" value="1"/>
</dbReference>
<dbReference type="InterPro" id="IPR003587">
    <property type="entry name" value="Hint_dom_N"/>
</dbReference>
<dbReference type="Proteomes" id="UP000247702">
    <property type="component" value="Unassembled WGS sequence"/>
</dbReference>
<evidence type="ECO:0000256" key="1">
    <source>
        <dbReference type="ARBA" id="ARBA00001946"/>
    </source>
</evidence>
<dbReference type="InterPro" id="IPR006703">
    <property type="entry name" value="G_AIG1"/>
</dbReference>
<dbReference type="InterPro" id="IPR001767">
    <property type="entry name" value="Hedgehog_Hint"/>
</dbReference>
<keyword evidence="9" id="KW-0378">Hydrolase</keyword>
<dbReference type="PANTHER" id="PTHR10903:SF135">
    <property type="entry name" value="TRANSLOCASE OF CHLOROPLAST 120, CHLOROPLASTIC-RELATED"/>
    <property type="match status" value="1"/>
</dbReference>
<dbReference type="PANTHER" id="PTHR10903">
    <property type="entry name" value="GTPASE, IMAP FAMILY MEMBER-RELATED"/>
    <property type="match status" value="1"/>
</dbReference>
<feature type="domain" description="AIG1-type G" evidence="17">
    <location>
        <begin position="13"/>
        <end position="215"/>
    </location>
</feature>
<dbReference type="SMART" id="SM00306">
    <property type="entry name" value="HintN"/>
    <property type="match status" value="1"/>
</dbReference>
<dbReference type="Gene3D" id="2.170.16.10">
    <property type="entry name" value="Hedgehog/Intein (Hint) domain"/>
    <property type="match status" value="1"/>
</dbReference>
<keyword evidence="12" id="KW-0653">Protein transport</keyword>
<keyword evidence="7" id="KW-0479">Metal-binding</keyword>
<dbReference type="InterPro" id="IPR027417">
    <property type="entry name" value="P-loop_NTPase"/>
</dbReference>
<keyword evidence="8" id="KW-0547">Nucleotide-binding</keyword>
<dbReference type="NCBIfam" id="TIGR00231">
    <property type="entry name" value="small_GTP"/>
    <property type="match status" value="1"/>
</dbReference>
<dbReference type="GO" id="GO:0046872">
    <property type="term" value="F:metal ion binding"/>
    <property type="evidence" value="ECO:0007669"/>
    <property type="project" value="UniProtKB-KW"/>
</dbReference>
<name>A0A2Z6QHM5_9GLOM</name>
<evidence type="ECO:0000256" key="2">
    <source>
        <dbReference type="ARBA" id="ARBA00004167"/>
    </source>
</evidence>
<accession>A0A2Z6QHM5</accession>
<dbReference type="EMBL" id="BEXD01000719">
    <property type="protein sequence ID" value="GBB89673.1"/>
    <property type="molecule type" value="Genomic_DNA"/>
</dbReference>
<dbReference type="GO" id="GO:0016539">
    <property type="term" value="P:intein-mediated protein splicing"/>
    <property type="evidence" value="ECO:0007669"/>
    <property type="project" value="InterPro"/>
</dbReference>
<keyword evidence="10" id="KW-1002">Plastid outer membrane</keyword>
<dbReference type="PROSITE" id="PS50817">
    <property type="entry name" value="INTEIN_N_TER"/>
    <property type="match status" value="1"/>
</dbReference>
<evidence type="ECO:0000256" key="15">
    <source>
        <dbReference type="ARBA" id="ARBA00023136"/>
    </source>
</evidence>
<organism evidence="18 19">
    <name type="scientific">Rhizophagus clarus</name>
    <dbReference type="NCBI Taxonomy" id="94130"/>
    <lineage>
        <taxon>Eukaryota</taxon>
        <taxon>Fungi</taxon>
        <taxon>Fungi incertae sedis</taxon>
        <taxon>Mucoromycota</taxon>
        <taxon>Glomeromycotina</taxon>
        <taxon>Glomeromycetes</taxon>
        <taxon>Glomerales</taxon>
        <taxon>Glomeraceae</taxon>
        <taxon>Rhizophagus</taxon>
    </lineage>
</organism>
<evidence type="ECO:0000256" key="9">
    <source>
        <dbReference type="ARBA" id="ARBA00022801"/>
    </source>
</evidence>
<dbReference type="Pfam" id="PF01079">
    <property type="entry name" value="Hint"/>
    <property type="match status" value="1"/>
</dbReference>
<evidence type="ECO:0000256" key="3">
    <source>
        <dbReference type="ARBA" id="ARBA00022448"/>
    </source>
</evidence>
<sequence>MSLQQHSSNNTNSNIPAVLLVGKTGAGKSTLGNLLLGRNEFVVSDSAESSTQMCQTALIKINDKTFNIVDTPGIFDTGKTNQEILKETSQAILQCVYGIQAIIFVMEATRFTKEQKDTIDQIIKFLGQDSLNHMIAVFSKCRKASTIDPELLLNSLVQEQKDFLNSIGKRFTISPDLEIFEDPDDPIVSRHIKNLKNYIVDIPSFYTVASFEKVRIARERELQDIEEWNRRYEEQYQSMVRKGFRDDNERRLLEETRDKMAKSHQQLRTRAGEGAVTDIIDNACFAADSKITLQNGKVIKISELVIGDYVCCGFENGKQVFSEVFLFIHADHDTVTEFQLIDFMKQDGSQGTFYVTPEHHIFVNDGETDFAKNVVPNKTQLFISNGEKLVPVTSTRIAKERKRGYYSPLTRSGTILVDEVLCSCYASAPPYQSLFNLAFTPLKFYTKIFPSKYLDKEIHPYVNFLNRYRKIVEFLEYLNFPRSL</sequence>
<evidence type="ECO:0000256" key="7">
    <source>
        <dbReference type="ARBA" id="ARBA00022723"/>
    </source>
</evidence>
<dbReference type="Gene3D" id="3.40.50.300">
    <property type="entry name" value="P-loop containing nucleotide triphosphate hydrolases"/>
    <property type="match status" value="1"/>
</dbReference>
<proteinExistence type="predicted"/>
<keyword evidence="15" id="KW-0472">Membrane</keyword>
<comment type="cofactor">
    <cofactor evidence="1">
        <name>Mg(2+)</name>
        <dbReference type="ChEBI" id="CHEBI:18420"/>
    </cofactor>
</comment>
<evidence type="ECO:0000256" key="10">
    <source>
        <dbReference type="ARBA" id="ARBA00022805"/>
    </source>
</evidence>
<dbReference type="InterPro" id="IPR005225">
    <property type="entry name" value="Small_GTP-bd"/>
</dbReference>
<evidence type="ECO:0000313" key="18">
    <source>
        <dbReference type="EMBL" id="GBB89673.1"/>
    </source>
</evidence>
<dbReference type="GO" id="GO:0016020">
    <property type="term" value="C:membrane"/>
    <property type="evidence" value="ECO:0007669"/>
    <property type="project" value="UniProtKB-SubCell"/>
</dbReference>
<gene>
    <name evidence="18" type="ORF">RclHR1_16450003</name>
</gene>
<protein>
    <recommendedName>
        <fullName evidence="17">AIG1-type G domain-containing protein</fullName>
    </recommendedName>
</protein>
<evidence type="ECO:0000256" key="13">
    <source>
        <dbReference type="ARBA" id="ARBA00022989"/>
    </source>
</evidence>
<evidence type="ECO:0000256" key="12">
    <source>
        <dbReference type="ARBA" id="ARBA00022927"/>
    </source>
</evidence>
<dbReference type="GO" id="GO:0016787">
    <property type="term" value="F:hydrolase activity"/>
    <property type="evidence" value="ECO:0007669"/>
    <property type="project" value="UniProtKB-KW"/>
</dbReference>
<dbReference type="InterPro" id="IPR036844">
    <property type="entry name" value="Hint_dom_sf"/>
</dbReference>
<keyword evidence="13" id="KW-1133">Transmembrane helix</keyword>
<keyword evidence="11" id="KW-0460">Magnesium</keyword>
<evidence type="ECO:0000256" key="8">
    <source>
        <dbReference type="ARBA" id="ARBA00022741"/>
    </source>
</evidence>
<dbReference type="GO" id="GO:0016540">
    <property type="term" value="P:protein autoprocessing"/>
    <property type="evidence" value="ECO:0007669"/>
    <property type="project" value="InterPro"/>
</dbReference>
<dbReference type="PROSITE" id="PS51720">
    <property type="entry name" value="G_AIG1"/>
    <property type="match status" value="1"/>
</dbReference>
<comment type="subcellular location">
    <subcellularLocation>
        <location evidence="2">Membrane</location>
        <topology evidence="2">Single-pass membrane protein</topology>
    </subcellularLocation>
    <subcellularLocation>
        <location evidence="16">Plastid</location>
        <location evidence="16">Chloroplast outer membrane</location>
    </subcellularLocation>
</comment>
<dbReference type="CDD" id="cd00081">
    <property type="entry name" value="Hint"/>
    <property type="match status" value="1"/>
</dbReference>